<dbReference type="Proteomes" id="UP000694888">
    <property type="component" value="Unplaced"/>
</dbReference>
<sequence length="168" mass="19673">MSYLPPSGRRDFTAYRLTDLQAGVEKDNPLFTQDRLQRSKPRRPELLYDVTIPPLTSKTEDWIVQPPSRYPTNGVQHNCPMRPFCLGPHVYGTVGVPDVRMRCCCTVSGKGDLRELPYSLPRECYDVRRRADWFNHWQEVNYHHSGALQNWEKMFGERYFYTSPKGKC</sequence>
<proteinExistence type="predicted"/>
<keyword evidence="1" id="KW-1185">Reference proteome</keyword>
<evidence type="ECO:0000313" key="1">
    <source>
        <dbReference type="Proteomes" id="UP000694888"/>
    </source>
</evidence>
<dbReference type="GeneID" id="106013821"/>
<accession>A0ABM1AE66</accession>
<gene>
    <name evidence="2" type="primary">LOC106013821</name>
</gene>
<organism evidence="1 2">
    <name type="scientific">Aplysia californica</name>
    <name type="common">California sea hare</name>
    <dbReference type="NCBI Taxonomy" id="6500"/>
    <lineage>
        <taxon>Eukaryota</taxon>
        <taxon>Metazoa</taxon>
        <taxon>Spiralia</taxon>
        <taxon>Lophotrochozoa</taxon>
        <taxon>Mollusca</taxon>
        <taxon>Gastropoda</taxon>
        <taxon>Heterobranchia</taxon>
        <taxon>Euthyneura</taxon>
        <taxon>Tectipleura</taxon>
        <taxon>Aplysiida</taxon>
        <taxon>Aplysioidea</taxon>
        <taxon>Aplysiidae</taxon>
        <taxon>Aplysia</taxon>
    </lineage>
</organism>
<dbReference type="RefSeq" id="XP_012945977.1">
    <property type="nucleotide sequence ID" value="XM_013090523.1"/>
</dbReference>
<evidence type="ECO:0000313" key="2">
    <source>
        <dbReference type="RefSeq" id="XP_012945977.1"/>
    </source>
</evidence>
<reference evidence="2" key="1">
    <citation type="submission" date="2025-08" db="UniProtKB">
        <authorList>
            <consortium name="RefSeq"/>
        </authorList>
    </citation>
    <scope>IDENTIFICATION</scope>
</reference>
<protein>
    <submittedName>
        <fullName evidence="2">Uncharacterized protein LOC106013821</fullName>
    </submittedName>
</protein>
<name>A0ABM1AE66_APLCA</name>